<sequence length="256" mass="27870">MSNMGNTYRSLLDRLRQPAYTGPNRCSRCTAVNTVLAVAVASALATISLPVGAFAFLVSIAMIYFRGYLIPGTPTLTKRYFPDSLLALFGKAGVDGVSVLTELDVVEEKPGENDLSLTDTVRDEFQSEFDSLTDTTEKERLRNVFQVDSIEIDEAPGACIVLGDGEPLLRRESRLALQVELAALPILERRADNFHAEDVSEQFAILASFRSFVEHCPACETPISVTQESVESCCSTATVTVLGCEECQTDILEVAS</sequence>
<dbReference type="Pfam" id="PF26236">
    <property type="entry name" value="DUF8054_N"/>
    <property type="match status" value="1"/>
</dbReference>
<keyword evidence="1" id="KW-0812">Transmembrane</keyword>
<dbReference type="HOGENOM" id="CLU_945324_0_0_2"/>
<proteinExistence type="predicted"/>
<feature type="transmembrane region" description="Helical" evidence="1">
    <location>
        <begin position="35"/>
        <end position="65"/>
    </location>
</feature>
<gene>
    <name evidence="5" type="ordered locus">Huta_1382</name>
</gene>
<dbReference type="eggNOG" id="arCOG08109">
    <property type="taxonomic scope" value="Archaea"/>
</dbReference>
<organism evidence="5 6">
    <name type="scientific">Halorhabdus utahensis (strain DSM 12940 / JCM 11049 / AX-2)</name>
    <dbReference type="NCBI Taxonomy" id="519442"/>
    <lineage>
        <taxon>Archaea</taxon>
        <taxon>Methanobacteriati</taxon>
        <taxon>Methanobacteriota</taxon>
        <taxon>Stenosarchaea group</taxon>
        <taxon>Halobacteria</taxon>
        <taxon>Halobacteriales</taxon>
        <taxon>Haloarculaceae</taxon>
        <taxon>Halorhabdus</taxon>
    </lineage>
</organism>
<evidence type="ECO:0000259" key="3">
    <source>
        <dbReference type="Pfam" id="PF26237"/>
    </source>
</evidence>
<name>C7NNF8_HALUD</name>
<dbReference type="InterPro" id="IPR058674">
    <property type="entry name" value="DUF8054_N"/>
</dbReference>
<feature type="domain" description="DUF8054" evidence="3">
    <location>
        <begin position="214"/>
        <end position="254"/>
    </location>
</feature>
<keyword evidence="1" id="KW-1133">Transmembrane helix</keyword>
<dbReference type="STRING" id="519442.Huta_1382"/>
<evidence type="ECO:0000313" key="6">
    <source>
        <dbReference type="Proteomes" id="UP000002071"/>
    </source>
</evidence>
<feature type="domain" description="DUF8054" evidence="2">
    <location>
        <begin position="12"/>
        <end position="91"/>
    </location>
</feature>
<evidence type="ECO:0000313" key="5">
    <source>
        <dbReference type="EMBL" id="ACV11558.1"/>
    </source>
</evidence>
<dbReference type="InterPro" id="IPR058675">
    <property type="entry name" value="DUF8054_C"/>
</dbReference>
<dbReference type="Pfam" id="PF26237">
    <property type="entry name" value="DUF8054_C"/>
    <property type="match status" value="1"/>
</dbReference>
<dbReference type="Proteomes" id="UP000002071">
    <property type="component" value="Chromosome"/>
</dbReference>
<dbReference type="Pfam" id="PF26238">
    <property type="entry name" value="DUF8054_M"/>
    <property type="match status" value="1"/>
</dbReference>
<dbReference type="KEGG" id="hut:Huta_1382"/>
<protein>
    <submittedName>
        <fullName evidence="5">Uncharacterized protein</fullName>
    </submittedName>
</protein>
<accession>C7NNF8</accession>
<feature type="domain" description="DUF8054" evidence="4">
    <location>
        <begin position="97"/>
        <end position="211"/>
    </location>
</feature>
<evidence type="ECO:0000259" key="4">
    <source>
        <dbReference type="Pfam" id="PF26238"/>
    </source>
</evidence>
<dbReference type="EMBL" id="CP001687">
    <property type="protein sequence ID" value="ACV11558.1"/>
    <property type="molecule type" value="Genomic_DNA"/>
</dbReference>
<dbReference type="InterPro" id="IPR058775">
    <property type="entry name" value="DUF8054_M"/>
</dbReference>
<dbReference type="AlphaFoldDB" id="C7NNF8"/>
<reference evidence="5 6" key="1">
    <citation type="journal article" date="2009" name="Stand. Genomic Sci.">
        <title>Complete genome sequence of Halorhabdus utahensis type strain (AX-2).</title>
        <authorList>
            <person name="Anderson I."/>
            <person name="Tindall B.J."/>
            <person name="Pomrenke H."/>
            <person name="Goker M."/>
            <person name="Lapidus A."/>
            <person name="Nolan M."/>
            <person name="Copeland A."/>
            <person name="Glavina Del Rio T."/>
            <person name="Chen F."/>
            <person name="Tice H."/>
            <person name="Cheng J.F."/>
            <person name="Lucas S."/>
            <person name="Chertkov O."/>
            <person name="Bruce D."/>
            <person name="Brettin T."/>
            <person name="Detter J.C."/>
            <person name="Han C."/>
            <person name="Goodwin L."/>
            <person name="Land M."/>
            <person name="Hauser L."/>
            <person name="Chang Y.J."/>
            <person name="Jeffries C.D."/>
            <person name="Pitluck S."/>
            <person name="Pati A."/>
            <person name="Mavromatis K."/>
            <person name="Ivanova N."/>
            <person name="Ovchinnikova G."/>
            <person name="Chen A."/>
            <person name="Palaniappan K."/>
            <person name="Chain P."/>
            <person name="Rohde M."/>
            <person name="Bristow J."/>
            <person name="Eisen J.A."/>
            <person name="Markowitz V."/>
            <person name="Hugenholtz P."/>
            <person name="Kyrpides N.C."/>
            <person name="Klenk H.P."/>
        </authorList>
    </citation>
    <scope>NUCLEOTIDE SEQUENCE [LARGE SCALE GENOMIC DNA]</scope>
    <source>
        <strain evidence="6">DSM 12940 / JCM 11049 / AX-2</strain>
    </source>
</reference>
<evidence type="ECO:0000256" key="1">
    <source>
        <dbReference type="SAM" id="Phobius"/>
    </source>
</evidence>
<keyword evidence="1" id="KW-0472">Membrane</keyword>
<evidence type="ECO:0000259" key="2">
    <source>
        <dbReference type="Pfam" id="PF26236"/>
    </source>
</evidence>
<keyword evidence="6" id="KW-1185">Reference proteome</keyword>